<dbReference type="Pfam" id="PF13561">
    <property type="entry name" value="adh_short_C2"/>
    <property type="match status" value="1"/>
</dbReference>
<comment type="subunit">
    <text evidence="4 14">Homotetramer.</text>
</comment>
<sequence>MKTALVTGSSRGIGRSIALALADEGFNIIVNYSGNEQKAQQVVQEIIEKGQKAVAVKADVSNFDEVKAMIDEGTATFGSLDCIVNNAGITRDNLAMRMKREEFTDVIDTNLTGVFNVIQAASRQLLRQRAGTIINVSSIVASIGNAGQVNYVAAKAGVEGMTKTFAREFASRGIRVNAVAPGFIKSDMTDVLDDSLVQTMKSQIPLGEMGQPEDVAHMVAFLASDKAQYITGQTFHVNGGMFMQ</sequence>
<dbReference type="InterPro" id="IPR057326">
    <property type="entry name" value="KR_dom"/>
</dbReference>
<feature type="binding site" evidence="13">
    <location>
        <begin position="8"/>
        <end position="11"/>
    </location>
    <ligand>
        <name>NADP(+)</name>
        <dbReference type="ChEBI" id="CHEBI:58349"/>
    </ligand>
</feature>
<feature type="active site" description="Proton acceptor" evidence="12">
    <location>
        <position position="151"/>
    </location>
</feature>
<reference evidence="16" key="1">
    <citation type="journal article" date="2020" name="Antimicrob. Agents Chemother.">
        <title>The novel macrolide resistance genes mef(D), msr(F) and msr(H) are present on resistance islands in Macrococcus canis, Macrococcus caseolyticus and Staphylococcus aureus.</title>
        <authorList>
            <person name="Schwendener S."/>
            <person name="Dona V."/>
            <person name="Perreten V."/>
        </authorList>
    </citation>
    <scope>NUCLEOTIDE SEQUENCE</scope>
    <source>
        <strain evidence="16">Epi0076A</strain>
    </source>
</reference>
<dbReference type="GO" id="GO:0051287">
    <property type="term" value="F:NAD binding"/>
    <property type="evidence" value="ECO:0007669"/>
    <property type="project" value="UniProtKB-UniRule"/>
</dbReference>
<dbReference type="InterPro" id="IPR011284">
    <property type="entry name" value="3oxo_ACP_reduc"/>
</dbReference>
<comment type="similarity">
    <text evidence="3 14">Belongs to the short-chain dehydrogenases/reductases (SDR) family.</text>
</comment>
<keyword evidence="10 14" id="KW-0275">Fatty acid biosynthesis</keyword>
<evidence type="ECO:0000256" key="5">
    <source>
        <dbReference type="ARBA" id="ARBA00022516"/>
    </source>
</evidence>
<feature type="domain" description="Ketoreductase" evidence="15">
    <location>
        <begin position="2"/>
        <end position="182"/>
    </location>
</feature>
<evidence type="ECO:0000256" key="2">
    <source>
        <dbReference type="ARBA" id="ARBA00005194"/>
    </source>
</evidence>
<dbReference type="Proteomes" id="UP000501122">
    <property type="component" value="Chromosome"/>
</dbReference>
<dbReference type="NCBIfam" id="NF009466">
    <property type="entry name" value="PRK12826.1-2"/>
    <property type="match status" value="1"/>
</dbReference>
<dbReference type="InterPro" id="IPR050259">
    <property type="entry name" value="SDR"/>
</dbReference>
<evidence type="ECO:0000259" key="15">
    <source>
        <dbReference type="SMART" id="SM00822"/>
    </source>
</evidence>
<protein>
    <recommendedName>
        <fullName evidence="14">3-oxoacyl-[acyl-carrier-protein] reductase</fullName>
        <ecNumber evidence="14">1.1.1.100</ecNumber>
    </recommendedName>
</protein>
<dbReference type="GO" id="GO:0006633">
    <property type="term" value="P:fatty acid biosynthetic process"/>
    <property type="evidence" value="ECO:0007669"/>
    <property type="project" value="UniProtKB-KW"/>
</dbReference>
<comment type="pathway">
    <text evidence="2 14">Lipid metabolism; fatty acid biosynthesis.</text>
</comment>
<dbReference type="SUPFAM" id="SSF51735">
    <property type="entry name" value="NAD(P)-binding Rossmann-fold domains"/>
    <property type="match status" value="1"/>
</dbReference>
<dbReference type="Gene3D" id="3.40.50.720">
    <property type="entry name" value="NAD(P)-binding Rossmann-like Domain"/>
    <property type="match status" value="1"/>
</dbReference>
<keyword evidence="7 13" id="KW-0521">NADP</keyword>
<gene>
    <name evidence="16" type="primary">fabG</name>
    <name evidence="16" type="ORF">GTN30_05740</name>
</gene>
<accession>A0AAE6X1T5</accession>
<evidence type="ECO:0000313" key="16">
    <source>
        <dbReference type="EMBL" id="QIH78167.1"/>
    </source>
</evidence>
<dbReference type="EC" id="1.1.1.100" evidence="14"/>
<comment type="function">
    <text evidence="1 14">Catalyzes the NADPH-dependent reduction of beta-ketoacyl-ACP substrates to beta-hydroxyacyl-ACP products, the first reductive step in the elongation cycle of fatty acid biosynthesis.</text>
</comment>
<dbReference type="PRINTS" id="PR00080">
    <property type="entry name" value="SDRFAMILY"/>
</dbReference>
<dbReference type="PROSITE" id="PS00061">
    <property type="entry name" value="ADH_SHORT"/>
    <property type="match status" value="1"/>
</dbReference>
<dbReference type="CDD" id="cd05333">
    <property type="entry name" value="BKR_SDR_c"/>
    <property type="match status" value="1"/>
</dbReference>
<evidence type="ECO:0000256" key="9">
    <source>
        <dbReference type="ARBA" id="ARBA00023098"/>
    </source>
</evidence>
<evidence type="ECO:0000256" key="6">
    <source>
        <dbReference type="ARBA" id="ARBA00022832"/>
    </source>
</evidence>
<evidence type="ECO:0000256" key="11">
    <source>
        <dbReference type="ARBA" id="ARBA00048508"/>
    </source>
</evidence>
<dbReference type="RefSeq" id="WP_164942032.1">
    <property type="nucleotide sequence ID" value="NZ_CP046590.1"/>
</dbReference>
<feature type="binding site" evidence="13">
    <location>
        <begin position="151"/>
        <end position="155"/>
    </location>
    <ligand>
        <name>NADP(+)</name>
        <dbReference type="ChEBI" id="CHEBI:58349"/>
    </ligand>
</feature>
<dbReference type="AlphaFoldDB" id="A0AAE6X1T5"/>
<dbReference type="InterPro" id="IPR036291">
    <property type="entry name" value="NAD(P)-bd_dom_sf"/>
</dbReference>
<evidence type="ECO:0000256" key="14">
    <source>
        <dbReference type="RuleBase" id="RU366074"/>
    </source>
</evidence>
<evidence type="ECO:0000256" key="3">
    <source>
        <dbReference type="ARBA" id="ARBA00006484"/>
    </source>
</evidence>
<evidence type="ECO:0000313" key="17">
    <source>
        <dbReference type="Proteomes" id="UP000501122"/>
    </source>
</evidence>
<name>A0AAE6X1T5_9STAP</name>
<dbReference type="SMART" id="SM00822">
    <property type="entry name" value="PKS_KR"/>
    <property type="match status" value="1"/>
</dbReference>
<dbReference type="PANTHER" id="PTHR42879:SF2">
    <property type="entry name" value="3-OXOACYL-[ACYL-CARRIER-PROTEIN] REDUCTASE FABG"/>
    <property type="match status" value="1"/>
</dbReference>
<dbReference type="FunFam" id="3.40.50.720:FF:000037">
    <property type="entry name" value="3-oxoacyl-[acyl-carrier-protein] reductase FabG"/>
    <property type="match status" value="1"/>
</dbReference>
<dbReference type="PANTHER" id="PTHR42879">
    <property type="entry name" value="3-OXOACYL-(ACYL-CARRIER-PROTEIN) REDUCTASE"/>
    <property type="match status" value="1"/>
</dbReference>
<feature type="binding site" evidence="13">
    <location>
        <position position="86"/>
    </location>
    <ligand>
        <name>NADP(+)</name>
        <dbReference type="ChEBI" id="CHEBI:58349"/>
    </ligand>
</feature>
<keyword evidence="6 14" id="KW-0276">Fatty acid metabolism</keyword>
<dbReference type="InterPro" id="IPR002347">
    <property type="entry name" value="SDR_fam"/>
</dbReference>
<feature type="binding site" evidence="13">
    <location>
        <position position="184"/>
    </location>
    <ligand>
        <name>NADP(+)</name>
        <dbReference type="ChEBI" id="CHEBI:58349"/>
    </ligand>
</feature>
<evidence type="ECO:0000256" key="4">
    <source>
        <dbReference type="ARBA" id="ARBA00011881"/>
    </source>
</evidence>
<evidence type="ECO:0000256" key="13">
    <source>
        <dbReference type="PIRSR" id="PIRSR611284-2"/>
    </source>
</evidence>
<evidence type="ECO:0000256" key="1">
    <source>
        <dbReference type="ARBA" id="ARBA00002607"/>
    </source>
</evidence>
<comment type="catalytic activity">
    <reaction evidence="11 14">
        <text>a (3R)-hydroxyacyl-[ACP] + NADP(+) = a 3-oxoacyl-[ACP] + NADPH + H(+)</text>
        <dbReference type="Rhea" id="RHEA:17397"/>
        <dbReference type="Rhea" id="RHEA-COMP:9916"/>
        <dbReference type="Rhea" id="RHEA-COMP:9945"/>
        <dbReference type="ChEBI" id="CHEBI:15378"/>
        <dbReference type="ChEBI" id="CHEBI:57783"/>
        <dbReference type="ChEBI" id="CHEBI:58349"/>
        <dbReference type="ChEBI" id="CHEBI:78776"/>
        <dbReference type="ChEBI" id="CHEBI:78827"/>
        <dbReference type="EC" id="1.1.1.100"/>
    </reaction>
</comment>
<keyword evidence="8 14" id="KW-0560">Oxidoreductase</keyword>
<evidence type="ECO:0000256" key="7">
    <source>
        <dbReference type="ARBA" id="ARBA00022857"/>
    </source>
</evidence>
<dbReference type="NCBIfam" id="NF005559">
    <property type="entry name" value="PRK07231.1"/>
    <property type="match status" value="1"/>
</dbReference>
<dbReference type="InterPro" id="IPR020904">
    <property type="entry name" value="Sc_DH/Rdtase_CS"/>
</dbReference>
<organism evidence="16 17">
    <name type="scientific">Macrococcoides canis</name>
    <dbReference type="NCBI Taxonomy" id="1855823"/>
    <lineage>
        <taxon>Bacteria</taxon>
        <taxon>Bacillati</taxon>
        <taxon>Bacillota</taxon>
        <taxon>Bacilli</taxon>
        <taxon>Bacillales</taxon>
        <taxon>Staphylococcaceae</taxon>
        <taxon>Macrococcoides</taxon>
    </lineage>
</organism>
<evidence type="ECO:0000256" key="8">
    <source>
        <dbReference type="ARBA" id="ARBA00023002"/>
    </source>
</evidence>
<dbReference type="PRINTS" id="PR00081">
    <property type="entry name" value="GDHRDH"/>
</dbReference>
<evidence type="ECO:0000256" key="12">
    <source>
        <dbReference type="PIRSR" id="PIRSR611284-1"/>
    </source>
</evidence>
<keyword evidence="5 14" id="KW-0444">Lipid biosynthesis</keyword>
<dbReference type="GO" id="GO:0004316">
    <property type="term" value="F:3-oxoacyl-[acyl-carrier-protein] reductase (NADPH) activity"/>
    <property type="evidence" value="ECO:0007669"/>
    <property type="project" value="UniProtKB-UniRule"/>
</dbReference>
<keyword evidence="9 14" id="KW-0443">Lipid metabolism</keyword>
<dbReference type="EMBL" id="CP047363">
    <property type="protein sequence ID" value="QIH78167.1"/>
    <property type="molecule type" value="Genomic_DNA"/>
</dbReference>
<proteinExistence type="inferred from homology"/>
<dbReference type="NCBIfam" id="TIGR01830">
    <property type="entry name" value="3oxo_ACP_reduc"/>
    <property type="match status" value="1"/>
</dbReference>
<evidence type="ECO:0000256" key="10">
    <source>
        <dbReference type="ARBA" id="ARBA00023160"/>
    </source>
</evidence>